<feature type="chain" id="PRO_5035145321" evidence="1">
    <location>
        <begin position="25"/>
        <end position="368"/>
    </location>
</feature>
<dbReference type="Gene3D" id="3.40.50.1980">
    <property type="entry name" value="Nitrogenase molybdenum iron protein domain"/>
    <property type="match status" value="2"/>
</dbReference>
<dbReference type="PANTHER" id="PTHR30535">
    <property type="entry name" value="VITAMIN B12-BINDING PROTEIN"/>
    <property type="match status" value="1"/>
</dbReference>
<dbReference type="InterPro" id="IPR050902">
    <property type="entry name" value="ABC_Transporter_SBP"/>
</dbReference>
<dbReference type="PANTHER" id="PTHR30535:SF34">
    <property type="entry name" value="MOLYBDATE-BINDING PROTEIN MOLA"/>
    <property type="match status" value="1"/>
</dbReference>
<evidence type="ECO:0000256" key="1">
    <source>
        <dbReference type="SAM" id="SignalP"/>
    </source>
</evidence>
<keyword evidence="1" id="KW-0732">Signal</keyword>
<feature type="domain" description="Fe/B12 periplasmic-binding" evidence="2">
    <location>
        <begin position="46"/>
        <end position="327"/>
    </location>
</feature>
<accession>A0A8J6N9P0</accession>
<protein>
    <submittedName>
        <fullName evidence="3">ABC transporter substrate-binding protein</fullName>
    </submittedName>
</protein>
<dbReference type="EMBL" id="JACNLK010000028">
    <property type="protein sequence ID" value="MBC8208110.1"/>
    <property type="molecule type" value="Genomic_DNA"/>
</dbReference>
<dbReference type="PROSITE" id="PS50983">
    <property type="entry name" value="FE_B12_PBP"/>
    <property type="match status" value="1"/>
</dbReference>
<reference evidence="3 4" key="1">
    <citation type="submission" date="2020-08" db="EMBL/GenBank/DDBJ databases">
        <title>Bridging the membrane lipid divide: bacteria of the FCB group superphylum have the potential to synthesize archaeal ether lipids.</title>
        <authorList>
            <person name="Villanueva L."/>
            <person name="Von Meijenfeldt F.A.B."/>
            <person name="Westbye A.B."/>
            <person name="Yadav S."/>
            <person name="Hopmans E.C."/>
            <person name="Dutilh B.E."/>
            <person name="Sinninghe Damste J.S."/>
        </authorList>
    </citation>
    <scope>NUCLEOTIDE SEQUENCE [LARGE SCALE GENOMIC DNA]</scope>
    <source>
        <strain evidence="3">NIOZ-UU81</strain>
    </source>
</reference>
<evidence type="ECO:0000259" key="2">
    <source>
        <dbReference type="PROSITE" id="PS50983"/>
    </source>
</evidence>
<organism evidence="3 4">
    <name type="scientific">Candidatus Desulfatifera sulfidica</name>
    <dbReference type="NCBI Taxonomy" id="2841691"/>
    <lineage>
        <taxon>Bacteria</taxon>
        <taxon>Pseudomonadati</taxon>
        <taxon>Thermodesulfobacteriota</taxon>
        <taxon>Desulfobulbia</taxon>
        <taxon>Desulfobulbales</taxon>
        <taxon>Desulfobulbaceae</taxon>
        <taxon>Candidatus Desulfatifera</taxon>
    </lineage>
</organism>
<dbReference type="SUPFAM" id="SSF53807">
    <property type="entry name" value="Helical backbone' metal receptor"/>
    <property type="match status" value="1"/>
</dbReference>
<proteinExistence type="predicted"/>
<name>A0A8J6N9P0_9BACT</name>
<dbReference type="AlphaFoldDB" id="A0A8J6N9P0"/>
<evidence type="ECO:0000313" key="4">
    <source>
        <dbReference type="Proteomes" id="UP000599024"/>
    </source>
</evidence>
<dbReference type="Proteomes" id="UP000599024">
    <property type="component" value="Unassembled WGS sequence"/>
</dbReference>
<dbReference type="Pfam" id="PF01497">
    <property type="entry name" value="Peripla_BP_2"/>
    <property type="match status" value="1"/>
</dbReference>
<sequence>MAMSSLLTLLTTVLFLLPATSSVAQEMQKITDLAGRQLKVPATIERVICSGPGCLRLLSYLQLTQMVVGVDEMEVREDSFDPRPYALAYPALSTLPVFGGLRGQDQPELILGLTPLPQIIFKAAASMGHDPIALQHKTGIPVIVLDDGDLDSHREQLYRSLRLMAQITGRQERGESVIEYIDHILKDLNTRTASIVPDQQHRAFVGGIAFKGSRGLLSTDPNYLPFALVNAQNIAASPSNRRLSQADMDREHLLIRNPDFLFFDLASSQQNQKNGFQQLRNNHLYHTLDAVETGQVYGLLPHNWYGKNYGSILSNAYFVGKTLYPEQFKDIDPRSKADEIFNFLLGTPLFNQLNQQGRDLALTTIPLD</sequence>
<gene>
    <name evidence="3" type="ORF">H8E79_02945</name>
</gene>
<feature type="signal peptide" evidence="1">
    <location>
        <begin position="1"/>
        <end position="24"/>
    </location>
</feature>
<evidence type="ECO:0000313" key="3">
    <source>
        <dbReference type="EMBL" id="MBC8208110.1"/>
    </source>
</evidence>
<dbReference type="InterPro" id="IPR002491">
    <property type="entry name" value="ABC_transptr_periplasmic_BD"/>
</dbReference>
<comment type="caution">
    <text evidence="3">The sequence shown here is derived from an EMBL/GenBank/DDBJ whole genome shotgun (WGS) entry which is preliminary data.</text>
</comment>